<gene>
    <name evidence="2" type="ORF">PCON_09520</name>
</gene>
<evidence type="ECO:0000313" key="2">
    <source>
        <dbReference type="EMBL" id="CCX30919.1"/>
    </source>
</evidence>
<feature type="region of interest" description="Disordered" evidence="1">
    <location>
        <begin position="1"/>
        <end position="24"/>
    </location>
</feature>
<sequence length="45" mass="5062">MSFYASTSTVSTTTTGYKDVSNNTEEALTRNAEMVRYHELPISRT</sequence>
<evidence type="ECO:0000256" key="1">
    <source>
        <dbReference type="SAM" id="MobiDB-lite"/>
    </source>
</evidence>
<reference evidence="2 3" key="1">
    <citation type="journal article" date="2013" name="PLoS Genet.">
        <title>The genome and development-dependent transcriptomes of Pyronema confluens: a window into fungal evolution.</title>
        <authorList>
            <person name="Traeger S."/>
            <person name="Altegoer F."/>
            <person name="Freitag M."/>
            <person name="Gabaldon T."/>
            <person name="Kempken F."/>
            <person name="Kumar A."/>
            <person name="Marcet-Houben M."/>
            <person name="Poggeler S."/>
            <person name="Stajich J.E."/>
            <person name="Nowrousian M."/>
        </authorList>
    </citation>
    <scope>NUCLEOTIDE SEQUENCE [LARGE SCALE GENOMIC DNA]</scope>
    <source>
        <strain evidence="3">CBS 100304</strain>
        <tissue evidence="2">Vegetative mycelium</tissue>
    </source>
</reference>
<feature type="compositionally biased region" description="Low complexity" evidence="1">
    <location>
        <begin position="1"/>
        <end position="15"/>
    </location>
</feature>
<organism evidence="2 3">
    <name type="scientific">Pyronema omphalodes (strain CBS 100304)</name>
    <name type="common">Pyronema confluens</name>
    <dbReference type="NCBI Taxonomy" id="1076935"/>
    <lineage>
        <taxon>Eukaryota</taxon>
        <taxon>Fungi</taxon>
        <taxon>Dikarya</taxon>
        <taxon>Ascomycota</taxon>
        <taxon>Pezizomycotina</taxon>
        <taxon>Pezizomycetes</taxon>
        <taxon>Pezizales</taxon>
        <taxon>Pyronemataceae</taxon>
        <taxon>Pyronema</taxon>
    </lineage>
</organism>
<name>U4LFN9_PYROM</name>
<dbReference type="Proteomes" id="UP000018144">
    <property type="component" value="Unassembled WGS sequence"/>
</dbReference>
<proteinExistence type="predicted"/>
<dbReference type="AlphaFoldDB" id="U4LFN9"/>
<protein>
    <submittedName>
        <fullName evidence="2">Uncharacterized protein</fullName>
    </submittedName>
</protein>
<accession>U4LFN9</accession>
<dbReference type="EMBL" id="HF935497">
    <property type="protein sequence ID" value="CCX30919.1"/>
    <property type="molecule type" value="Genomic_DNA"/>
</dbReference>
<keyword evidence="3" id="KW-1185">Reference proteome</keyword>
<evidence type="ECO:0000313" key="3">
    <source>
        <dbReference type="Proteomes" id="UP000018144"/>
    </source>
</evidence>